<dbReference type="RefSeq" id="WP_210654655.1">
    <property type="nucleotide sequence ID" value="NZ_JAGKQQ010000001.1"/>
</dbReference>
<sequence>MIRSASARMFVSLLGGIFTLTHCVPARGAEPAVPLIGYTELKTNLPGGRHANVRTMRAAVVKADGTGPRLVAEELAKEPDTWTQFAGWAPDGKAAIIGAGWQSPENAKWEDENKQFRMEEGKWKLDSCLLDLASGKVANVTGVDRVSHYNGGLFFLPDGRGLGFTPLIKGVSKPYLMDPDGRNKRDVSGKGGGFAYGYSASPDGKFICYHENYQLHVSDADGANKKHIKTGHAFDFAPKWAPDGKWLLFVSGEHYNCHPHIVRPDGTGLKKLADRGGYRGVIEFLDVFDFHGGSSDTPVWSVDGALVYFTAKVGKSVELFQTTLDGTATQLTKSADGSLHYHPQPSPDGKWIIYGSMRDGVRNIYVMNLSDRTEKRITGLKAGAGAMWPHWQPVGAGR</sequence>
<accession>A0ABS5BS55</accession>
<keyword evidence="3" id="KW-1185">Reference proteome</keyword>
<dbReference type="PANTHER" id="PTHR36842:SF1">
    <property type="entry name" value="PROTEIN TOLB"/>
    <property type="match status" value="1"/>
</dbReference>
<gene>
    <name evidence="2" type="ORF">J8F10_14490</name>
</gene>
<dbReference type="EMBL" id="JAGKQQ010000001">
    <property type="protein sequence ID" value="MBP3956486.1"/>
    <property type="molecule type" value="Genomic_DNA"/>
</dbReference>
<dbReference type="InterPro" id="IPR011659">
    <property type="entry name" value="WD40"/>
</dbReference>
<dbReference type="Gene3D" id="2.120.10.30">
    <property type="entry name" value="TolB, C-terminal domain"/>
    <property type="match status" value="2"/>
</dbReference>
<dbReference type="Proteomes" id="UP000676565">
    <property type="component" value="Unassembled WGS sequence"/>
</dbReference>
<proteinExistence type="inferred from homology"/>
<protein>
    <submittedName>
        <fullName evidence="2">PD40 domain-containing protein</fullName>
    </submittedName>
</protein>
<evidence type="ECO:0000256" key="1">
    <source>
        <dbReference type="ARBA" id="ARBA00009820"/>
    </source>
</evidence>
<name>A0ABS5BS55_9BACT</name>
<evidence type="ECO:0000313" key="2">
    <source>
        <dbReference type="EMBL" id="MBP3956486.1"/>
    </source>
</evidence>
<organism evidence="2 3">
    <name type="scientific">Gemmata palustris</name>
    <dbReference type="NCBI Taxonomy" id="2822762"/>
    <lineage>
        <taxon>Bacteria</taxon>
        <taxon>Pseudomonadati</taxon>
        <taxon>Planctomycetota</taxon>
        <taxon>Planctomycetia</taxon>
        <taxon>Gemmatales</taxon>
        <taxon>Gemmataceae</taxon>
        <taxon>Gemmata</taxon>
    </lineage>
</organism>
<comment type="similarity">
    <text evidence="1">Belongs to the TolB family.</text>
</comment>
<evidence type="ECO:0000313" key="3">
    <source>
        <dbReference type="Proteomes" id="UP000676565"/>
    </source>
</evidence>
<dbReference type="SUPFAM" id="SSF82171">
    <property type="entry name" value="DPP6 N-terminal domain-like"/>
    <property type="match status" value="1"/>
</dbReference>
<reference evidence="2 3" key="1">
    <citation type="submission" date="2021-04" db="EMBL/GenBank/DDBJ databases">
        <authorList>
            <person name="Ivanova A."/>
        </authorList>
    </citation>
    <scope>NUCLEOTIDE SEQUENCE [LARGE SCALE GENOMIC DNA]</scope>
    <source>
        <strain evidence="2 3">G18</strain>
    </source>
</reference>
<dbReference type="PANTHER" id="PTHR36842">
    <property type="entry name" value="PROTEIN TOLB HOMOLOG"/>
    <property type="match status" value="1"/>
</dbReference>
<dbReference type="Pfam" id="PF07676">
    <property type="entry name" value="PD40"/>
    <property type="match status" value="2"/>
</dbReference>
<comment type="caution">
    <text evidence="2">The sequence shown here is derived from an EMBL/GenBank/DDBJ whole genome shotgun (WGS) entry which is preliminary data.</text>
</comment>
<dbReference type="InterPro" id="IPR011042">
    <property type="entry name" value="6-blade_b-propeller_TolB-like"/>
</dbReference>